<keyword evidence="7 9" id="KW-0131">Cell cycle</keyword>
<dbReference type="InterPro" id="IPR013255">
    <property type="entry name" value="Spc25_C"/>
</dbReference>
<feature type="coiled-coil region" evidence="10">
    <location>
        <begin position="50"/>
        <end position="118"/>
    </location>
</feature>
<evidence type="ECO:0000256" key="5">
    <source>
        <dbReference type="ARBA" id="ARBA00022838"/>
    </source>
</evidence>
<evidence type="ECO:0000256" key="2">
    <source>
        <dbReference type="ARBA" id="ARBA00022454"/>
    </source>
</evidence>
<dbReference type="GO" id="GO:0007059">
    <property type="term" value="P:chromosome segregation"/>
    <property type="evidence" value="ECO:0007669"/>
    <property type="project" value="InterPro"/>
</dbReference>
<keyword evidence="8 9" id="KW-0137">Centromere</keyword>
<evidence type="ECO:0000256" key="3">
    <source>
        <dbReference type="ARBA" id="ARBA00022618"/>
    </source>
</evidence>
<feature type="compositionally biased region" description="Low complexity" evidence="11">
    <location>
        <begin position="216"/>
        <end position="239"/>
    </location>
</feature>
<protein>
    <recommendedName>
        <fullName evidence="9">Kinetochore protein SPC25</fullName>
    </recommendedName>
</protein>
<dbReference type="CDD" id="cd23784">
    <property type="entry name" value="RWD_Spc25"/>
    <property type="match status" value="1"/>
</dbReference>
<evidence type="ECO:0000313" key="13">
    <source>
        <dbReference type="EMBL" id="ORZ23330.1"/>
    </source>
</evidence>
<keyword evidence="6 10" id="KW-0175">Coiled coil</keyword>
<keyword evidence="9" id="KW-0539">Nucleus</keyword>
<dbReference type="STRING" id="90262.A0A1X2IWB5"/>
<dbReference type="Gene3D" id="3.30.457.50">
    <property type="entry name" value="Chromosome segregation protein Spc25"/>
    <property type="match status" value="1"/>
</dbReference>
<comment type="caution">
    <text evidence="13">The sequence shown here is derived from an EMBL/GenBank/DDBJ whole genome shotgun (WGS) entry which is preliminary data.</text>
</comment>
<comment type="subcellular location">
    <subcellularLocation>
        <location evidence="9">Nucleus</location>
    </subcellularLocation>
    <subcellularLocation>
        <location evidence="9">Chromosome</location>
        <location evidence="9">Centromere</location>
        <location evidence="9">Kinetochore</location>
    </subcellularLocation>
</comment>
<dbReference type="PANTHER" id="PTHR14281">
    <property type="entry name" value="KINETOCHORE PROTEIN SPC25-RELATED"/>
    <property type="match status" value="1"/>
</dbReference>
<evidence type="ECO:0000256" key="6">
    <source>
        <dbReference type="ARBA" id="ARBA00023054"/>
    </source>
</evidence>
<name>A0A1X2IWB5_9FUNG</name>
<feature type="region of interest" description="Disordered" evidence="11">
    <location>
        <begin position="216"/>
        <end position="252"/>
    </location>
</feature>
<feature type="domain" description="Chromosome segregation protein Spc25 C-terminal" evidence="12">
    <location>
        <begin position="140"/>
        <end position="209"/>
    </location>
</feature>
<feature type="compositionally biased region" description="Basic and acidic residues" evidence="11">
    <location>
        <begin position="242"/>
        <end position="252"/>
    </location>
</feature>
<comment type="subunit">
    <text evidence="9">Component of the NDC80 complex.</text>
</comment>
<dbReference type="GO" id="GO:0051301">
    <property type="term" value="P:cell division"/>
    <property type="evidence" value="ECO:0007669"/>
    <property type="project" value="UniProtKB-UniRule"/>
</dbReference>
<evidence type="ECO:0000256" key="7">
    <source>
        <dbReference type="ARBA" id="ARBA00023306"/>
    </source>
</evidence>
<evidence type="ECO:0000256" key="1">
    <source>
        <dbReference type="ARBA" id="ARBA00006379"/>
    </source>
</evidence>
<dbReference type="GO" id="GO:0031262">
    <property type="term" value="C:Ndc80 complex"/>
    <property type="evidence" value="ECO:0007669"/>
    <property type="project" value="InterPro"/>
</dbReference>
<dbReference type="OrthoDB" id="6353017at2759"/>
<evidence type="ECO:0000256" key="10">
    <source>
        <dbReference type="SAM" id="Coils"/>
    </source>
</evidence>
<keyword evidence="14" id="KW-1185">Reference proteome</keyword>
<keyword evidence="2 9" id="KW-0158">Chromosome</keyword>
<evidence type="ECO:0000256" key="11">
    <source>
        <dbReference type="SAM" id="MobiDB-lite"/>
    </source>
</evidence>
<evidence type="ECO:0000313" key="14">
    <source>
        <dbReference type="Proteomes" id="UP000193560"/>
    </source>
</evidence>
<evidence type="ECO:0000256" key="8">
    <source>
        <dbReference type="ARBA" id="ARBA00023328"/>
    </source>
</evidence>
<evidence type="ECO:0000256" key="9">
    <source>
        <dbReference type="RuleBase" id="RU367150"/>
    </source>
</evidence>
<reference evidence="13 14" key="1">
    <citation type="submission" date="2016-07" db="EMBL/GenBank/DDBJ databases">
        <title>Pervasive Adenine N6-methylation of Active Genes in Fungi.</title>
        <authorList>
            <consortium name="DOE Joint Genome Institute"/>
            <person name="Mondo S.J."/>
            <person name="Dannebaum R.O."/>
            <person name="Kuo R.C."/>
            <person name="Labutti K."/>
            <person name="Haridas S."/>
            <person name="Kuo A."/>
            <person name="Salamov A."/>
            <person name="Ahrendt S.R."/>
            <person name="Lipzen A."/>
            <person name="Sullivan W."/>
            <person name="Andreopoulos W.B."/>
            <person name="Clum A."/>
            <person name="Lindquist E."/>
            <person name="Daum C."/>
            <person name="Ramamoorthy G.K."/>
            <person name="Gryganskyi A."/>
            <person name="Culley D."/>
            <person name="Magnuson J.K."/>
            <person name="James T.Y."/>
            <person name="O'Malley M.A."/>
            <person name="Stajich J.E."/>
            <person name="Spatafora J.W."/>
            <person name="Visel A."/>
            <person name="Grigoriev I.V."/>
        </authorList>
    </citation>
    <scope>NUCLEOTIDE SEQUENCE [LARGE SCALE GENOMIC DNA]</scope>
    <source>
        <strain evidence="13 14">NRRL 1336</strain>
    </source>
</reference>
<gene>
    <name evidence="13" type="ORF">BCR42DRAFT_404511</name>
</gene>
<dbReference type="InterPro" id="IPR045143">
    <property type="entry name" value="Spc25"/>
</dbReference>
<evidence type="ECO:0000256" key="4">
    <source>
        <dbReference type="ARBA" id="ARBA00022776"/>
    </source>
</evidence>
<dbReference type="AlphaFoldDB" id="A0A1X2IWB5"/>
<dbReference type="Pfam" id="PF08234">
    <property type="entry name" value="Spindle_Spc25"/>
    <property type="match status" value="1"/>
</dbReference>
<dbReference type="Proteomes" id="UP000193560">
    <property type="component" value="Unassembled WGS sequence"/>
</dbReference>
<keyword evidence="5 9" id="KW-0995">Kinetochore</keyword>
<dbReference type="GO" id="GO:0005634">
    <property type="term" value="C:nucleus"/>
    <property type="evidence" value="ECO:0007669"/>
    <property type="project" value="UniProtKB-SubCell"/>
</dbReference>
<evidence type="ECO:0000259" key="12">
    <source>
        <dbReference type="Pfam" id="PF08234"/>
    </source>
</evidence>
<keyword evidence="4 9" id="KW-0498">Mitosis</keyword>
<dbReference type="PANTHER" id="PTHR14281:SF0">
    <property type="entry name" value="KINETOCHORE PROTEIN SPC25"/>
    <property type="match status" value="1"/>
</dbReference>
<sequence>MDTIIEHETLPSPDIDVDLLEQQVSQVKQKTTNYMDSVVKSYKTILFEKRQKALALKDVIKKKNEELEKLTQDRKHYESERAEIKSLEEQTKAMEIKLESIRKNHEQARQRIADQEKASAIRKKKIDICTKNTGLVYHPIKENYLKFDFTLIDPHQWDKIFTFTLHMAHNGTYKVEECDPMIPNLDTLTKDLNQHRDPNLFIKLVRREFCALASSSTAPIVPSSPSSVSSSSPLPLLSPQKPDSKDLQHQSE</sequence>
<organism evidence="13 14">
    <name type="scientific">Absidia repens</name>
    <dbReference type="NCBI Taxonomy" id="90262"/>
    <lineage>
        <taxon>Eukaryota</taxon>
        <taxon>Fungi</taxon>
        <taxon>Fungi incertae sedis</taxon>
        <taxon>Mucoromycota</taxon>
        <taxon>Mucoromycotina</taxon>
        <taxon>Mucoromycetes</taxon>
        <taxon>Mucorales</taxon>
        <taxon>Cunninghamellaceae</taxon>
        <taxon>Absidia</taxon>
    </lineage>
</organism>
<keyword evidence="3 9" id="KW-0132">Cell division</keyword>
<proteinExistence type="inferred from homology"/>
<accession>A0A1X2IWB5</accession>
<comment type="similarity">
    <text evidence="1 9">Belongs to the SPC25 family.</text>
</comment>
<dbReference type="EMBL" id="MCGE01000003">
    <property type="protein sequence ID" value="ORZ23330.1"/>
    <property type="molecule type" value="Genomic_DNA"/>
</dbReference>
<comment type="function">
    <text evidence="9">Acts as a component of the essential kinetochore-associated NDC80 complex, which is required for chromosome segregation and spindle checkpoint activity.</text>
</comment>